<sequence length="502" mass="57692">MQVPSLPPVVDCSLFPSMKLTVRQKLDEFIELIFDNLGEFPNLMGAFRSSVFGKYIDVEFIPVPLHLWSIVSRLAKIDIESEAWFVVKGVPVRYSLTEFALISGLTCSALASNYENDFDNDSKARFIEKNFDQDFEGVVSYETVVARFVQLCTTLKDPEAEDELKKDAEVEVIRVAILMFVVMVLLAPSKRKAPIPEWIIGKIGGKEENEFPWGTWAYKGSLDALKHMDLEKKLDEIIAKNKSATMNFPGFLIPISILLFECAPDFAEKFAMRLPNCVPTLPRLRLYRPNTTKRISTEQVQVAEESIKRVQSILLPDDLEKTTDWVRSLDPVQDSHPHVELDGFVKSLERKLVLFPVSLKRKSCEVKSPKEEKKPPKKMKLLSMKKEEVVVEEKRKKKKRHSPPQTPIASPQPTAHVEEQRKKKKHSPKTPAASPKPPSNEDSIKMYIEQKFKELEDLSEKRLNSFKEHYDKKFLELEKRSEERHKKLEELLVKVCLNSIAR</sequence>
<dbReference type="PANTHER" id="PTHR48449">
    <property type="entry name" value="DUF1985 DOMAIN-CONTAINING PROTEIN"/>
    <property type="match status" value="1"/>
</dbReference>
<keyword evidence="5" id="KW-1185">Reference proteome</keyword>
<gene>
    <name evidence="3" type="ORF">CEPIT_LOCUS16193</name>
    <name evidence="4" type="ORF">CEPIT_LOCUS34796</name>
</gene>
<dbReference type="EMBL" id="CAMAPF010000118">
    <property type="protein sequence ID" value="CAH9102979.1"/>
    <property type="molecule type" value="Genomic_DNA"/>
</dbReference>
<proteinExistence type="predicted"/>
<feature type="domain" description="DUF1985" evidence="2">
    <location>
        <begin position="73"/>
        <end position="219"/>
    </location>
</feature>
<feature type="compositionally biased region" description="Basic and acidic residues" evidence="1">
    <location>
        <begin position="364"/>
        <end position="374"/>
    </location>
</feature>
<dbReference type="EMBL" id="CAMAPF010000991">
    <property type="protein sequence ID" value="CAH9135803.1"/>
    <property type="molecule type" value="Genomic_DNA"/>
</dbReference>
<dbReference type="Proteomes" id="UP001152523">
    <property type="component" value="Unassembled WGS sequence"/>
</dbReference>
<evidence type="ECO:0000313" key="5">
    <source>
        <dbReference type="Proteomes" id="UP001152523"/>
    </source>
</evidence>
<dbReference type="Pfam" id="PF09331">
    <property type="entry name" value="DUF1985"/>
    <property type="match status" value="1"/>
</dbReference>
<dbReference type="InterPro" id="IPR015410">
    <property type="entry name" value="DUF1985"/>
</dbReference>
<evidence type="ECO:0000259" key="2">
    <source>
        <dbReference type="Pfam" id="PF09331"/>
    </source>
</evidence>
<dbReference type="PANTHER" id="PTHR48449:SF1">
    <property type="entry name" value="DUF1985 DOMAIN-CONTAINING PROTEIN"/>
    <property type="match status" value="1"/>
</dbReference>
<protein>
    <recommendedName>
        <fullName evidence="2">DUF1985 domain-containing protein</fullName>
    </recommendedName>
</protein>
<organism evidence="3 5">
    <name type="scientific">Cuscuta epithymum</name>
    <dbReference type="NCBI Taxonomy" id="186058"/>
    <lineage>
        <taxon>Eukaryota</taxon>
        <taxon>Viridiplantae</taxon>
        <taxon>Streptophyta</taxon>
        <taxon>Embryophyta</taxon>
        <taxon>Tracheophyta</taxon>
        <taxon>Spermatophyta</taxon>
        <taxon>Magnoliopsida</taxon>
        <taxon>eudicotyledons</taxon>
        <taxon>Gunneridae</taxon>
        <taxon>Pentapetalae</taxon>
        <taxon>asterids</taxon>
        <taxon>lamiids</taxon>
        <taxon>Solanales</taxon>
        <taxon>Convolvulaceae</taxon>
        <taxon>Cuscuteae</taxon>
        <taxon>Cuscuta</taxon>
        <taxon>Cuscuta subgen. Cuscuta</taxon>
    </lineage>
</organism>
<feature type="region of interest" description="Disordered" evidence="1">
    <location>
        <begin position="364"/>
        <end position="444"/>
    </location>
</feature>
<reference evidence="3" key="1">
    <citation type="submission" date="2022-07" db="EMBL/GenBank/DDBJ databases">
        <authorList>
            <person name="Macas J."/>
            <person name="Novak P."/>
            <person name="Neumann P."/>
        </authorList>
    </citation>
    <scope>NUCLEOTIDE SEQUENCE</scope>
</reference>
<dbReference type="AlphaFoldDB" id="A0AAV0DJ65"/>
<accession>A0AAV0DJ65</accession>
<evidence type="ECO:0000313" key="3">
    <source>
        <dbReference type="EMBL" id="CAH9102979.1"/>
    </source>
</evidence>
<evidence type="ECO:0000256" key="1">
    <source>
        <dbReference type="SAM" id="MobiDB-lite"/>
    </source>
</evidence>
<name>A0AAV0DJ65_9ASTE</name>
<comment type="caution">
    <text evidence="3">The sequence shown here is derived from an EMBL/GenBank/DDBJ whole genome shotgun (WGS) entry which is preliminary data.</text>
</comment>
<evidence type="ECO:0000313" key="4">
    <source>
        <dbReference type="EMBL" id="CAH9135803.1"/>
    </source>
</evidence>
<feature type="compositionally biased region" description="Basic and acidic residues" evidence="1">
    <location>
        <begin position="384"/>
        <end position="394"/>
    </location>
</feature>